<evidence type="ECO:0000313" key="3">
    <source>
        <dbReference type="EMBL" id="MBD0776979.1"/>
    </source>
</evidence>
<dbReference type="EMBL" id="JABTCF010000002">
    <property type="protein sequence ID" value="MBD0776979.1"/>
    <property type="molecule type" value="Genomic_DNA"/>
</dbReference>
<proteinExistence type="predicted"/>
<keyword evidence="1" id="KW-0732">Signal</keyword>
<feature type="chain" id="PRO_5045361514" description="Fibronectin type-III domain-containing protein" evidence="1">
    <location>
        <begin position="18"/>
        <end position="686"/>
    </location>
</feature>
<accession>A0ABR7UWR6</accession>
<dbReference type="PROSITE" id="PS50853">
    <property type="entry name" value="FN3"/>
    <property type="match status" value="1"/>
</dbReference>
<dbReference type="SUPFAM" id="SSF49265">
    <property type="entry name" value="Fibronectin type III"/>
    <property type="match status" value="2"/>
</dbReference>
<reference evidence="3" key="1">
    <citation type="submission" date="2020-05" db="EMBL/GenBank/DDBJ databases">
        <title>The draft genome sequence of Maribacter sp. ANRC-HE7.</title>
        <authorList>
            <person name="Mu L."/>
        </authorList>
    </citation>
    <scope>NUCLEOTIDE SEQUENCE</scope>
    <source>
        <strain evidence="3">ANRC-HE7</strain>
    </source>
</reference>
<feature type="signal peptide" evidence="1">
    <location>
        <begin position="1"/>
        <end position="17"/>
    </location>
</feature>
<dbReference type="Proteomes" id="UP001166021">
    <property type="component" value="Unassembled WGS sequence"/>
</dbReference>
<sequence length="686" mass="77929">MKQIGILLFFITSLVGAQETASVQVIARSLPDKVMLRWAVDQPLAWKKANEIGFLIERSTISRNGEAVIPIERQLMVTDPLKPKPLNEWEALATQDQNAAVIAQALFGDSFETEVPGSQMGAVYAINDELEQRFTFALVAAEQNFEAAMLAGWAFVDTSVEIGEKYMYKVYVPIPPDNLSNIEEGTIYASPDMYEPLPKPIGLVGVFDDSRVTLSWNFNLLQSYYTNYILERSDDNMSYMPLNGAPIFSAQQQEDTQQVSLFYNDSIPNNKKFYYRLKGKTAFGEIGPYSDPIEGQARKNLGFVPRIYRKEIPTDNKVILYWEFDDKGNELISGFELRRANTNKGPYETVKKDIPITTRKTSFEGLKRSNYFTIVAMGKNGTESESFSSLVQPVDSIPPLAPKGLTGVMDTTGIVKLSWDKNMEEDLKGYRIFRSNNPNVEFSEVTNESFNAEMYNDTLPVRNLNTKVYYKLQAEDQRYNRSGFSQMLIVDKPDVLPPSPPVLTKYEVSQEGIRINWIPSSSQDVASHMIFRKAMDDQAALWEKIYETSAKNDSTFLDTEELERNQYSYTVIARDSVGLESNPSSPLTVVWHGKTISEDDIKFSGTVNRELRFINLSWKIKDQEVLEYRLYRGTSPDNLRLYKTLVGTTKGYNDVDLEINSEYTYGLQMVLNGGRTSLIKKINVKY</sequence>
<evidence type="ECO:0000313" key="4">
    <source>
        <dbReference type="Proteomes" id="UP001166021"/>
    </source>
</evidence>
<dbReference type="InterPro" id="IPR003961">
    <property type="entry name" value="FN3_dom"/>
</dbReference>
<evidence type="ECO:0000259" key="2">
    <source>
        <dbReference type="PROSITE" id="PS50853"/>
    </source>
</evidence>
<dbReference type="RefSeq" id="WP_188242525.1">
    <property type="nucleotide sequence ID" value="NZ_JABTCF010000002.1"/>
</dbReference>
<protein>
    <recommendedName>
        <fullName evidence="2">Fibronectin type-III domain-containing protein</fullName>
    </recommendedName>
</protein>
<dbReference type="InterPro" id="IPR013783">
    <property type="entry name" value="Ig-like_fold"/>
</dbReference>
<feature type="domain" description="Fibronectin type-III" evidence="2">
    <location>
        <begin position="497"/>
        <end position="594"/>
    </location>
</feature>
<gene>
    <name evidence="3" type="ORF">HPE56_04160</name>
</gene>
<comment type="caution">
    <text evidence="3">The sequence shown here is derived from an EMBL/GenBank/DDBJ whole genome shotgun (WGS) entry which is preliminary data.</text>
</comment>
<organism evidence="3 4">
    <name type="scientific">Maribacter aquimaris</name>
    <dbReference type="NCBI Taxonomy" id="2737171"/>
    <lineage>
        <taxon>Bacteria</taxon>
        <taxon>Pseudomonadati</taxon>
        <taxon>Bacteroidota</taxon>
        <taxon>Flavobacteriia</taxon>
        <taxon>Flavobacteriales</taxon>
        <taxon>Flavobacteriaceae</taxon>
        <taxon>Maribacter</taxon>
    </lineage>
</organism>
<evidence type="ECO:0000256" key="1">
    <source>
        <dbReference type="SAM" id="SignalP"/>
    </source>
</evidence>
<keyword evidence="4" id="KW-1185">Reference proteome</keyword>
<name>A0ABR7UWR6_9FLAO</name>
<dbReference type="InterPro" id="IPR036116">
    <property type="entry name" value="FN3_sf"/>
</dbReference>
<dbReference type="Gene3D" id="2.60.40.10">
    <property type="entry name" value="Immunoglobulins"/>
    <property type="match status" value="4"/>
</dbReference>